<dbReference type="EMBL" id="GL435511">
    <property type="protein sequence ID" value="EFN73329.1"/>
    <property type="molecule type" value="Genomic_DNA"/>
</dbReference>
<proteinExistence type="predicted"/>
<feature type="compositionally biased region" description="Basic and acidic residues" evidence="1">
    <location>
        <begin position="75"/>
        <end position="86"/>
    </location>
</feature>
<feature type="region of interest" description="Disordered" evidence="1">
    <location>
        <begin position="21"/>
        <end position="137"/>
    </location>
</feature>
<evidence type="ECO:0000256" key="1">
    <source>
        <dbReference type="SAM" id="MobiDB-lite"/>
    </source>
</evidence>
<accession>E1ZZQ8</accession>
<keyword evidence="3" id="KW-1185">Reference proteome</keyword>
<evidence type="ECO:0000313" key="2">
    <source>
        <dbReference type="EMBL" id="EFN73329.1"/>
    </source>
</evidence>
<gene>
    <name evidence="2" type="ORF">EAG_05561</name>
</gene>
<reference evidence="2 3" key="1">
    <citation type="journal article" date="2010" name="Science">
        <title>Genomic comparison of the ants Camponotus floridanus and Harpegnathos saltator.</title>
        <authorList>
            <person name="Bonasio R."/>
            <person name="Zhang G."/>
            <person name="Ye C."/>
            <person name="Mutti N.S."/>
            <person name="Fang X."/>
            <person name="Qin N."/>
            <person name="Donahue G."/>
            <person name="Yang P."/>
            <person name="Li Q."/>
            <person name="Li C."/>
            <person name="Zhang P."/>
            <person name="Huang Z."/>
            <person name="Berger S.L."/>
            <person name="Reinberg D."/>
            <person name="Wang J."/>
            <person name="Liebig J."/>
        </authorList>
    </citation>
    <scope>NUCLEOTIDE SEQUENCE [LARGE SCALE GENOMIC DNA]</scope>
    <source>
        <strain evidence="3">C129</strain>
    </source>
</reference>
<sequence length="137" mass="14860">MYHKGVAFSLLDRYLKNRLLSPAPATTVPAKNRSCEPHDDRHGAQPASSSPPRPPLRLRDPGIPPHAGEGGVRTLQRERRGERRQGVGDFQNAAESSARQIPETPAENIPPAGATRKWGKSDVESAVESDILNGVAR</sequence>
<dbReference type="Proteomes" id="UP000000311">
    <property type="component" value="Unassembled WGS sequence"/>
</dbReference>
<evidence type="ECO:0000313" key="3">
    <source>
        <dbReference type="Proteomes" id="UP000000311"/>
    </source>
</evidence>
<feature type="compositionally biased region" description="Basic and acidic residues" evidence="1">
    <location>
        <begin position="33"/>
        <end position="43"/>
    </location>
</feature>
<protein>
    <submittedName>
        <fullName evidence="2">Uncharacterized protein</fullName>
    </submittedName>
</protein>
<dbReference type="InParanoid" id="E1ZZQ8"/>
<dbReference type="AlphaFoldDB" id="E1ZZQ8"/>
<name>E1ZZQ8_CAMFO</name>
<organism evidence="3">
    <name type="scientific">Camponotus floridanus</name>
    <name type="common">Florida carpenter ant</name>
    <dbReference type="NCBI Taxonomy" id="104421"/>
    <lineage>
        <taxon>Eukaryota</taxon>
        <taxon>Metazoa</taxon>
        <taxon>Ecdysozoa</taxon>
        <taxon>Arthropoda</taxon>
        <taxon>Hexapoda</taxon>
        <taxon>Insecta</taxon>
        <taxon>Pterygota</taxon>
        <taxon>Neoptera</taxon>
        <taxon>Endopterygota</taxon>
        <taxon>Hymenoptera</taxon>
        <taxon>Apocrita</taxon>
        <taxon>Aculeata</taxon>
        <taxon>Formicoidea</taxon>
        <taxon>Formicidae</taxon>
        <taxon>Formicinae</taxon>
        <taxon>Camponotus</taxon>
    </lineage>
</organism>